<name>A0A1I2W1R5_9FIRM</name>
<comment type="subcellular location">
    <subcellularLocation>
        <location evidence="1">Cytoplasm</location>
    </subcellularLocation>
</comment>
<dbReference type="OrthoDB" id="9801456at2"/>
<dbReference type="RefSeq" id="WP_092472440.1">
    <property type="nucleotide sequence ID" value="NZ_FOOX01000012.1"/>
</dbReference>
<evidence type="ECO:0000256" key="10">
    <source>
        <dbReference type="ARBA" id="ARBA00023192"/>
    </source>
</evidence>
<dbReference type="SUPFAM" id="SSF51161">
    <property type="entry name" value="Trimeric LpxA-like enzymes"/>
    <property type="match status" value="1"/>
</dbReference>
<dbReference type="InterPro" id="IPR042122">
    <property type="entry name" value="Ser_AcTrfase_N_sf"/>
</dbReference>
<dbReference type="STRING" id="341036.SAMN05660649_03269"/>
<keyword evidence="6" id="KW-0963">Cytoplasm</keyword>
<accession>A0A1I2W1R5</accession>
<dbReference type="UniPathway" id="UPA00136">
    <property type="reaction ID" value="UER00199"/>
</dbReference>
<gene>
    <name evidence="14" type="ORF">SAMN05660649_03269</name>
</gene>
<sequence>MLGRIRKEINAVFERDPAAKSLLEVLFCYPGLHAIILHRVAHFFYCRQFFFIARLISQIARALTQIEIHPGAKIGEGLFIDHGAGVVIGETAEVGNNVTIYQGVTLGGTGKEKGKRHPTIEDNVVISTGAKILGSFTVGKNSKIGAGSVVLKPVPPNSTVVGVPGKVVIRDGEKVETARMEAIDLRHDLLPDPVAETILSLQKNIEVLEKRLLEIEKSSNSKDGSDKCVKKIGVRRQ</sequence>
<dbReference type="Pfam" id="PF00132">
    <property type="entry name" value="Hexapep"/>
    <property type="match status" value="1"/>
</dbReference>
<evidence type="ECO:0000256" key="4">
    <source>
        <dbReference type="ARBA" id="ARBA00013266"/>
    </source>
</evidence>
<evidence type="ECO:0000256" key="7">
    <source>
        <dbReference type="ARBA" id="ARBA00022605"/>
    </source>
</evidence>
<dbReference type="InterPro" id="IPR053376">
    <property type="entry name" value="Serine_acetyltransferase"/>
</dbReference>
<evidence type="ECO:0000256" key="8">
    <source>
        <dbReference type="ARBA" id="ARBA00022679"/>
    </source>
</evidence>
<comment type="catalytic activity">
    <reaction evidence="12">
        <text>L-serine + acetyl-CoA = O-acetyl-L-serine + CoA</text>
        <dbReference type="Rhea" id="RHEA:24560"/>
        <dbReference type="ChEBI" id="CHEBI:33384"/>
        <dbReference type="ChEBI" id="CHEBI:57287"/>
        <dbReference type="ChEBI" id="CHEBI:57288"/>
        <dbReference type="ChEBI" id="CHEBI:58340"/>
        <dbReference type="EC" id="2.3.1.30"/>
    </reaction>
</comment>
<evidence type="ECO:0000256" key="11">
    <source>
        <dbReference type="ARBA" id="ARBA00023315"/>
    </source>
</evidence>
<dbReference type="PANTHER" id="PTHR42811">
    <property type="entry name" value="SERINE ACETYLTRANSFERASE"/>
    <property type="match status" value="1"/>
</dbReference>
<dbReference type="EMBL" id="FOOX01000012">
    <property type="protein sequence ID" value="SFG94619.1"/>
    <property type="molecule type" value="Genomic_DNA"/>
</dbReference>
<dbReference type="InterPro" id="IPR011004">
    <property type="entry name" value="Trimer_LpxA-like_sf"/>
</dbReference>
<comment type="pathway">
    <text evidence="2">Amino-acid biosynthesis; L-cysteine biosynthesis; L-cysteine from L-serine: step 1/2.</text>
</comment>
<evidence type="ECO:0000313" key="15">
    <source>
        <dbReference type="Proteomes" id="UP000199337"/>
    </source>
</evidence>
<evidence type="ECO:0000313" key="14">
    <source>
        <dbReference type="EMBL" id="SFG94619.1"/>
    </source>
</evidence>
<dbReference type="NCBIfam" id="NF041874">
    <property type="entry name" value="EPS_EpsC"/>
    <property type="match status" value="1"/>
</dbReference>
<dbReference type="GO" id="GO:0009001">
    <property type="term" value="F:serine O-acetyltransferase activity"/>
    <property type="evidence" value="ECO:0007669"/>
    <property type="project" value="UniProtKB-EC"/>
</dbReference>
<evidence type="ECO:0000256" key="3">
    <source>
        <dbReference type="ARBA" id="ARBA00007274"/>
    </source>
</evidence>
<dbReference type="InterPro" id="IPR045304">
    <property type="entry name" value="LbH_SAT"/>
</dbReference>
<keyword evidence="7" id="KW-0028">Amino-acid biosynthesis</keyword>
<dbReference type="Proteomes" id="UP000199337">
    <property type="component" value="Unassembled WGS sequence"/>
</dbReference>
<dbReference type="FunFam" id="1.10.3130.10:FF:000003">
    <property type="entry name" value="Serine acetyltransferase"/>
    <property type="match status" value="1"/>
</dbReference>
<dbReference type="FunFam" id="2.160.10.10:FF:000007">
    <property type="entry name" value="Serine acetyltransferase"/>
    <property type="match status" value="1"/>
</dbReference>
<dbReference type="Gene3D" id="1.10.3130.10">
    <property type="entry name" value="serine acetyltransferase, domain 1"/>
    <property type="match status" value="1"/>
</dbReference>
<dbReference type="InterPro" id="IPR001451">
    <property type="entry name" value="Hexapep"/>
</dbReference>
<evidence type="ECO:0000256" key="6">
    <source>
        <dbReference type="ARBA" id="ARBA00022490"/>
    </source>
</evidence>
<keyword evidence="15" id="KW-1185">Reference proteome</keyword>
<dbReference type="GO" id="GO:0006535">
    <property type="term" value="P:cysteine biosynthetic process from serine"/>
    <property type="evidence" value="ECO:0007669"/>
    <property type="project" value="InterPro"/>
</dbReference>
<protein>
    <recommendedName>
        <fullName evidence="5">Serine acetyltransferase</fullName>
        <ecNumber evidence="4">2.3.1.30</ecNumber>
    </recommendedName>
</protein>
<keyword evidence="11" id="KW-0012">Acyltransferase</keyword>
<feature type="compositionally biased region" description="Basic and acidic residues" evidence="13">
    <location>
        <begin position="218"/>
        <end position="229"/>
    </location>
</feature>
<evidence type="ECO:0000256" key="2">
    <source>
        <dbReference type="ARBA" id="ARBA00004876"/>
    </source>
</evidence>
<evidence type="ECO:0000256" key="13">
    <source>
        <dbReference type="SAM" id="MobiDB-lite"/>
    </source>
</evidence>
<dbReference type="EC" id="2.3.1.30" evidence="4"/>
<keyword evidence="8 14" id="KW-0808">Transferase</keyword>
<evidence type="ECO:0000256" key="5">
    <source>
        <dbReference type="ARBA" id="ARBA00018522"/>
    </source>
</evidence>
<keyword evidence="9" id="KW-0677">Repeat</keyword>
<dbReference type="Gene3D" id="2.160.10.10">
    <property type="entry name" value="Hexapeptide repeat proteins"/>
    <property type="match status" value="1"/>
</dbReference>
<feature type="region of interest" description="Disordered" evidence="13">
    <location>
        <begin position="218"/>
        <end position="237"/>
    </location>
</feature>
<evidence type="ECO:0000256" key="12">
    <source>
        <dbReference type="ARBA" id="ARBA00049486"/>
    </source>
</evidence>
<dbReference type="GO" id="GO:0005737">
    <property type="term" value="C:cytoplasm"/>
    <property type="evidence" value="ECO:0007669"/>
    <property type="project" value="UniProtKB-SubCell"/>
</dbReference>
<dbReference type="NCBIfam" id="TIGR01172">
    <property type="entry name" value="cysE"/>
    <property type="match status" value="1"/>
</dbReference>
<dbReference type="CDD" id="cd03354">
    <property type="entry name" value="LbH_SAT"/>
    <property type="match status" value="1"/>
</dbReference>
<proteinExistence type="inferred from homology"/>
<organism evidence="14 15">
    <name type="scientific">Desulfotruncus arcticus DSM 17038</name>
    <dbReference type="NCBI Taxonomy" id="1121424"/>
    <lineage>
        <taxon>Bacteria</taxon>
        <taxon>Bacillati</taxon>
        <taxon>Bacillota</taxon>
        <taxon>Clostridia</taxon>
        <taxon>Eubacteriales</taxon>
        <taxon>Desulfallaceae</taxon>
        <taxon>Desulfotruncus</taxon>
    </lineage>
</organism>
<evidence type="ECO:0000256" key="1">
    <source>
        <dbReference type="ARBA" id="ARBA00004496"/>
    </source>
</evidence>
<evidence type="ECO:0000256" key="9">
    <source>
        <dbReference type="ARBA" id="ARBA00022737"/>
    </source>
</evidence>
<reference evidence="15" key="1">
    <citation type="submission" date="2016-10" db="EMBL/GenBank/DDBJ databases">
        <authorList>
            <person name="Varghese N."/>
            <person name="Submissions S."/>
        </authorList>
    </citation>
    <scope>NUCLEOTIDE SEQUENCE [LARGE SCALE GENOMIC DNA]</scope>
    <source>
        <strain evidence="15">DSM 17038</strain>
    </source>
</reference>
<dbReference type="InterPro" id="IPR005881">
    <property type="entry name" value="Ser_O-AcTrfase"/>
</dbReference>
<keyword evidence="10" id="KW-0198">Cysteine biosynthesis</keyword>
<dbReference type="AlphaFoldDB" id="A0A1I2W1R5"/>
<comment type="similarity">
    <text evidence="3">Belongs to the transferase hexapeptide repeat family.</text>
</comment>